<dbReference type="AlphaFoldDB" id="A0AAN8LH15"/>
<protein>
    <submittedName>
        <fullName evidence="1">Uncharacterized protein</fullName>
    </submittedName>
</protein>
<dbReference type="GO" id="GO:0030992">
    <property type="term" value="C:intraciliary transport particle B"/>
    <property type="evidence" value="ECO:0007669"/>
    <property type="project" value="InterPro"/>
</dbReference>
<dbReference type="GO" id="GO:0042073">
    <property type="term" value="P:intraciliary transport"/>
    <property type="evidence" value="ECO:0007669"/>
    <property type="project" value="InterPro"/>
</dbReference>
<dbReference type="InterPro" id="IPR029600">
    <property type="entry name" value="IFT81"/>
</dbReference>
<gene>
    <name evidence="1" type="ORF">J4Q44_G00234600</name>
</gene>
<dbReference type="Proteomes" id="UP001356427">
    <property type="component" value="Unassembled WGS sequence"/>
</dbReference>
<dbReference type="GO" id="GO:0015631">
    <property type="term" value="F:tubulin binding"/>
    <property type="evidence" value="ECO:0007669"/>
    <property type="project" value="InterPro"/>
</dbReference>
<reference evidence="1 2" key="1">
    <citation type="submission" date="2021-04" db="EMBL/GenBank/DDBJ databases">
        <authorList>
            <person name="De Guttry C."/>
            <person name="Zahm M."/>
            <person name="Klopp C."/>
            <person name="Cabau C."/>
            <person name="Louis A."/>
            <person name="Berthelot C."/>
            <person name="Parey E."/>
            <person name="Roest Crollius H."/>
            <person name="Montfort J."/>
            <person name="Robinson-Rechavi M."/>
            <person name="Bucao C."/>
            <person name="Bouchez O."/>
            <person name="Gislard M."/>
            <person name="Lluch J."/>
            <person name="Milhes M."/>
            <person name="Lampietro C."/>
            <person name="Lopez Roques C."/>
            <person name="Donnadieu C."/>
            <person name="Braasch I."/>
            <person name="Desvignes T."/>
            <person name="Postlethwait J."/>
            <person name="Bobe J."/>
            <person name="Wedekind C."/>
            <person name="Guiguen Y."/>
        </authorList>
    </citation>
    <scope>NUCLEOTIDE SEQUENCE [LARGE SCALE GENOMIC DNA]</scope>
    <source>
        <strain evidence="1">Cs_M1</strain>
        <tissue evidence="1">Blood</tissue>
    </source>
</reference>
<name>A0AAN8LH15_9TELE</name>
<keyword evidence="2" id="KW-1185">Reference proteome</keyword>
<evidence type="ECO:0000313" key="2">
    <source>
        <dbReference type="Proteomes" id="UP001356427"/>
    </source>
</evidence>
<proteinExistence type="predicted"/>
<dbReference type="GO" id="GO:0036064">
    <property type="term" value="C:ciliary basal body"/>
    <property type="evidence" value="ECO:0007669"/>
    <property type="project" value="TreeGrafter"/>
</dbReference>
<comment type="caution">
    <text evidence="1">The sequence shown here is derived from an EMBL/GenBank/DDBJ whole genome shotgun (WGS) entry which is preliminary data.</text>
</comment>
<sequence>MQRAAEEMKAYVSPDPQERRKTIREQYMKNIAEQESLGKKLREQQKAVRESHWPNMKQVKMWLDLEQLMACKCGCFLRAQSQASIGQVIQEGGEDRLVL</sequence>
<accession>A0AAN8LH15</accession>
<dbReference type="PANTHER" id="PTHR15614:SF2">
    <property type="entry name" value="INTRAFLAGELLAR TRANSPORT PROTEIN 81 HOMOLOG"/>
    <property type="match status" value="1"/>
</dbReference>
<organism evidence="1 2">
    <name type="scientific">Coregonus suidteri</name>
    <dbReference type="NCBI Taxonomy" id="861788"/>
    <lineage>
        <taxon>Eukaryota</taxon>
        <taxon>Metazoa</taxon>
        <taxon>Chordata</taxon>
        <taxon>Craniata</taxon>
        <taxon>Vertebrata</taxon>
        <taxon>Euteleostomi</taxon>
        <taxon>Actinopterygii</taxon>
        <taxon>Neopterygii</taxon>
        <taxon>Teleostei</taxon>
        <taxon>Protacanthopterygii</taxon>
        <taxon>Salmoniformes</taxon>
        <taxon>Salmonidae</taxon>
        <taxon>Coregoninae</taxon>
        <taxon>Coregonus</taxon>
    </lineage>
</organism>
<evidence type="ECO:0000313" key="1">
    <source>
        <dbReference type="EMBL" id="KAK6306535.1"/>
    </source>
</evidence>
<dbReference type="EMBL" id="JAGTTL010000021">
    <property type="protein sequence ID" value="KAK6306535.1"/>
    <property type="molecule type" value="Genomic_DNA"/>
</dbReference>
<dbReference type="GO" id="GO:0060271">
    <property type="term" value="P:cilium assembly"/>
    <property type="evidence" value="ECO:0007669"/>
    <property type="project" value="InterPro"/>
</dbReference>
<dbReference type="PANTHER" id="PTHR15614">
    <property type="entry name" value="INTRAFLAGELLAR TRANSPORT PROTEIN 81 HOMOLOG"/>
    <property type="match status" value="1"/>
</dbReference>